<dbReference type="PANTHER" id="PTHR30011">
    <property type="entry name" value="ALKANESULFONATE MONOOXYGENASE-RELATED"/>
    <property type="match status" value="1"/>
</dbReference>
<name>A0A2K9DHD3_9MICO</name>
<evidence type="ECO:0000256" key="4">
    <source>
        <dbReference type="ARBA" id="ARBA00023033"/>
    </source>
</evidence>
<feature type="binding site" evidence="6">
    <location>
        <position position="223"/>
    </location>
    <ligand>
        <name>FMN</name>
        <dbReference type="ChEBI" id="CHEBI:58210"/>
    </ligand>
</feature>
<dbReference type="Pfam" id="PF00296">
    <property type="entry name" value="Bac_luciferase"/>
    <property type="match status" value="1"/>
</dbReference>
<dbReference type="GO" id="GO:0016705">
    <property type="term" value="F:oxidoreductase activity, acting on paired donors, with incorporation or reduction of molecular oxygen"/>
    <property type="evidence" value="ECO:0007669"/>
    <property type="project" value="InterPro"/>
</dbReference>
<dbReference type="Proteomes" id="UP000233276">
    <property type="component" value="Chromosome"/>
</dbReference>
<feature type="binding site" evidence="6">
    <location>
        <position position="152"/>
    </location>
    <ligand>
        <name>FMN</name>
        <dbReference type="ChEBI" id="CHEBI:58210"/>
    </ligand>
</feature>
<dbReference type="RefSeq" id="WP_101305779.1">
    <property type="nucleotide sequence ID" value="NZ_CP025299.1"/>
</dbReference>
<dbReference type="PIRSF" id="PIRSF000337">
    <property type="entry name" value="NTA_MOA"/>
    <property type="match status" value="1"/>
</dbReference>
<feature type="binding site" evidence="6">
    <location>
        <position position="100"/>
    </location>
    <ligand>
        <name>FMN</name>
        <dbReference type="ChEBI" id="CHEBI:58210"/>
    </ligand>
</feature>
<dbReference type="InterPro" id="IPR051260">
    <property type="entry name" value="Diverse_substr_monoxygenases"/>
</dbReference>
<organism evidence="8 9">
    <name type="scientific">Microbacterium hominis</name>
    <dbReference type="NCBI Taxonomy" id="162426"/>
    <lineage>
        <taxon>Bacteria</taxon>
        <taxon>Bacillati</taxon>
        <taxon>Actinomycetota</taxon>
        <taxon>Actinomycetes</taxon>
        <taxon>Micrococcales</taxon>
        <taxon>Microbacteriaceae</taxon>
        <taxon>Microbacterium</taxon>
    </lineage>
</organism>
<keyword evidence="2 6" id="KW-0288">FMN</keyword>
<feature type="binding site" evidence="6">
    <location>
        <position position="148"/>
    </location>
    <ligand>
        <name>FMN</name>
        <dbReference type="ChEBI" id="CHEBI:58210"/>
    </ligand>
</feature>
<dbReference type="AlphaFoldDB" id="A0A2K9DHD3"/>
<proteinExistence type="inferred from homology"/>
<dbReference type="GO" id="GO:0004497">
    <property type="term" value="F:monooxygenase activity"/>
    <property type="evidence" value="ECO:0007669"/>
    <property type="project" value="UniProtKB-KW"/>
</dbReference>
<reference evidence="8 9" key="1">
    <citation type="submission" date="2017-12" db="EMBL/GenBank/DDBJ databases">
        <title>Isolation and characterization of estrogens degradatiion strain Microbacterium hominis SJTG1.</title>
        <authorList>
            <person name="Xiong W."/>
            <person name="Yin C."/>
            <person name="Zheng D."/>
            <person name="Liang R."/>
        </authorList>
    </citation>
    <scope>NUCLEOTIDE SEQUENCE [LARGE SCALE GENOMIC DNA]</scope>
    <source>
        <strain evidence="8 9">SJTG1</strain>
    </source>
</reference>
<evidence type="ECO:0000256" key="3">
    <source>
        <dbReference type="ARBA" id="ARBA00023002"/>
    </source>
</evidence>
<dbReference type="InterPro" id="IPR036661">
    <property type="entry name" value="Luciferase-like_sf"/>
</dbReference>
<evidence type="ECO:0000256" key="1">
    <source>
        <dbReference type="ARBA" id="ARBA00022630"/>
    </source>
</evidence>
<feature type="binding site" evidence="6">
    <location>
        <position position="56"/>
    </location>
    <ligand>
        <name>FMN</name>
        <dbReference type="ChEBI" id="CHEBI:58210"/>
    </ligand>
</feature>
<dbReference type="Gene3D" id="3.20.20.30">
    <property type="entry name" value="Luciferase-like domain"/>
    <property type="match status" value="1"/>
</dbReference>
<evidence type="ECO:0000259" key="7">
    <source>
        <dbReference type="Pfam" id="PF00296"/>
    </source>
</evidence>
<gene>
    <name evidence="8" type="ORF">CXR34_04980</name>
</gene>
<dbReference type="InterPro" id="IPR016215">
    <property type="entry name" value="NTA_MOA"/>
</dbReference>
<protein>
    <submittedName>
        <fullName evidence="8">LLM class flavin-dependent oxidoreductase</fullName>
    </submittedName>
</protein>
<evidence type="ECO:0000256" key="6">
    <source>
        <dbReference type="PIRSR" id="PIRSR000337-1"/>
    </source>
</evidence>
<accession>A0A2K9DHD3</accession>
<dbReference type="SUPFAM" id="SSF51679">
    <property type="entry name" value="Bacterial luciferase-like"/>
    <property type="match status" value="1"/>
</dbReference>
<dbReference type="KEGG" id="mhos:CXR34_04980"/>
<evidence type="ECO:0000256" key="2">
    <source>
        <dbReference type="ARBA" id="ARBA00022643"/>
    </source>
</evidence>
<keyword evidence="3" id="KW-0560">Oxidoreductase</keyword>
<dbReference type="PANTHER" id="PTHR30011:SF16">
    <property type="entry name" value="C2H2 FINGER DOMAIN TRANSCRIPTION FACTOR (EUROFUNG)-RELATED"/>
    <property type="match status" value="1"/>
</dbReference>
<comment type="similarity">
    <text evidence="5">Belongs to the NtaA/SnaA/DszA monooxygenase family.</text>
</comment>
<evidence type="ECO:0000313" key="9">
    <source>
        <dbReference type="Proteomes" id="UP000233276"/>
    </source>
</evidence>
<feature type="domain" description="Luciferase-like" evidence="7">
    <location>
        <begin position="38"/>
        <end position="390"/>
    </location>
</feature>
<dbReference type="EMBL" id="CP025299">
    <property type="protein sequence ID" value="AUG28887.1"/>
    <property type="molecule type" value="Genomic_DNA"/>
</dbReference>
<dbReference type="InterPro" id="IPR011251">
    <property type="entry name" value="Luciferase-like_dom"/>
</dbReference>
<keyword evidence="4" id="KW-0503">Monooxygenase</keyword>
<evidence type="ECO:0000313" key="8">
    <source>
        <dbReference type="EMBL" id="AUG28887.1"/>
    </source>
</evidence>
<sequence length="438" mass="47719">MTRPQHFGWFLARGFGPHGWGHPYLDWNWDWTRPELYQQSVRELERAGFEFVLIEDAPSLGSPDTIDLRIRHAFGGPKLDPLLLAPYLFQATQRLGVIPTVNPAAYLPYTAARQFSTLQHLSGDRLGLNVVTDTGSARHFGDAAPLGHDAAYDRAEEWLAGLRELWNSWGEGALVRDAATGVYADGARLDAVRHRGEYFAFDGPLNAVPFTRGEPVIASPGGSGRGLAFAGANSDIQLALAPLTEQSVRAYRAKIHAAAVERGRAPSDVTVMFAISPVIVSSPEEADRLVAASARPDDDALRLIAQRQSSDLETDLTALELDAPLPAGLFADHVSQGSLRRLIGDRDAATAPLRAHLTALARLGRISDRSGFVGTAEEFADLIEELGDWGNDGVLLWGDLHPVTIHRTLDELVPVLRRRGILRDELSDGGLRANLQSF</sequence>
<keyword evidence="1 6" id="KW-0285">Flavoprotein</keyword>
<evidence type="ECO:0000256" key="5">
    <source>
        <dbReference type="ARBA" id="ARBA00033748"/>
    </source>
</evidence>